<dbReference type="AlphaFoldDB" id="A0A2H3AMX5"/>
<evidence type="ECO:0000313" key="2">
    <source>
        <dbReference type="Proteomes" id="UP000218334"/>
    </source>
</evidence>
<evidence type="ECO:0008006" key="3">
    <source>
        <dbReference type="Google" id="ProtNLM"/>
    </source>
</evidence>
<organism evidence="1 2">
    <name type="scientific">Armillaria solidipes</name>
    <dbReference type="NCBI Taxonomy" id="1076256"/>
    <lineage>
        <taxon>Eukaryota</taxon>
        <taxon>Fungi</taxon>
        <taxon>Dikarya</taxon>
        <taxon>Basidiomycota</taxon>
        <taxon>Agaricomycotina</taxon>
        <taxon>Agaricomycetes</taxon>
        <taxon>Agaricomycetidae</taxon>
        <taxon>Agaricales</taxon>
        <taxon>Marasmiineae</taxon>
        <taxon>Physalacriaceae</taxon>
        <taxon>Armillaria</taxon>
    </lineage>
</organism>
<accession>A0A2H3AMX5</accession>
<dbReference type="STRING" id="1076256.A0A2H3AMX5"/>
<keyword evidence="2" id="KW-1185">Reference proteome</keyword>
<proteinExistence type="predicted"/>
<reference evidence="2" key="1">
    <citation type="journal article" date="2017" name="Nat. Ecol. Evol.">
        <title>Genome expansion and lineage-specific genetic innovations in the forest pathogenic fungi Armillaria.</title>
        <authorList>
            <person name="Sipos G."/>
            <person name="Prasanna A.N."/>
            <person name="Walter M.C."/>
            <person name="O'Connor E."/>
            <person name="Balint B."/>
            <person name="Krizsan K."/>
            <person name="Kiss B."/>
            <person name="Hess J."/>
            <person name="Varga T."/>
            <person name="Slot J."/>
            <person name="Riley R."/>
            <person name="Boka B."/>
            <person name="Rigling D."/>
            <person name="Barry K."/>
            <person name="Lee J."/>
            <person name="Mihaltcheva S."/>
            <person name="LaButti K."/>
            <person name="Lipzen A."/>
            <person name="Waldron R."/>
            <person name="Moloney N.M."/>
            <person name="Sperisen C."/>
            <person name="Kredics L."/>
            <person name="Vagvoelgyi C."/>
            <person name="Patrignani A."/>
            <person name="Fitzpatrick D."/>
            <person name="Nagy I."/>
            <person name="Doyle S."/>
            <person name="Anderson J.B."/>
            <person name="Grigoriev I.V."/>
            <person name="Gueldener U."/>
            <person name="Muensterkoetter M."/>
            <person name="Nagy L.G."/>
        </authorList>
    </citation>
    <scope>NUCLEOTIDE SEQUENCE [LARGE SCALE GENOMIC DNA]</scope>
    <source>
        <strain evidence="2">28-4</strain>
    </source>
</reference>
<protein>
    <recommendedName>
        <fullName evidence="3">HNH nuclease domain-containing protein</fullName>
    </recommendedName>
</protein>
<dbReference type="EMBL" id="KZ293491">
    <property type="protein sequence ID" value="PBK60189.1"/>
    <property type="molecule type" value="Genomic_DNA"/>
</dbReference>
<feature type="non-terminal residue" evidence="1">
    <location>
        <position position="1"/>
    </location>
</feature>
<dbReference type="Proteomes" id="UP000218334">
    <property type="component" value="Unassembled WGS sequence"/>
</dbReference>
<gene>
    <name evidence="1" type="ORF">ARMSODRAFT_966370</name>
</gene>
<name>A0A2H3AMX5_9AGAR</name>
<evidence type="ECO:0000313" key="1">
    <source>
        <dbReference type="EMBL" id="PBK60189.1"/>
    </source>
</evidence>
<sequence>MSMSPVRRAEVCDYYFHFISNSDVPVEASFGTEEKDQRIDRQQIPSMDDIARIMENPNHSTDSLVANARGLIQNCDYALPAWLSVLDGSLLSVLSAMLDCAPSDCGLRYVSSAICACKSDRALGQLGLVCFAHFLWPFKALNWYEDREARMKESSPSCDVLREQVLLRQDYQCAISGIGEMGHKKVPMCHLRIGRILHSPIVGSEKPIDFFGTMTREIVKNYIDPTVNLDALADGPHNAIASQHDIGMFFNNFLFSLKPTTNPDEYTAETYGERIWLVPIKNRIVFEGDTPPDPGYLHLHACVADVLQRSGAGKVIDKILKCIPERTCPADIIDLQQVLDTLGLRYSLVAAFELPVCRDVLF</sequence>